<keyword evidence="4" id="KW-1134">Transmembrane beta strand</keyword>
<dbReference type="Gene3D" id="1.20.1600.10">
    <property type="entry name" value="Outer membrane efflux proteins (OEP)"/>
    <property type="match status" value="1"/>
</dbReference>
<dbReference type="PANTHER" id="PTHR30026">
    <property type="entry name" value="OUTER MEMBRANE PROTEIN TOLC"/>
    <property type="match status" value="1"/>
</dbReference>
<keyword evidence="9" id="KW-1185">Reference proteome</keyword>
<keyword evidence="3" id="KW-0813">Transport</keyword>
<keyword evidence="5" id="KW-0812">Transmembrane</keyword>
<proteinExistence type="inferred from homology"/>
<name>A0A5C6QTZ9_9GAMM</name>
<reference evidence="8 9" key="1">
    <citation type="submission" date="2019-07" db="EMBL/GenBank/DDBJ databases">
        <title>Genomes of sea-ice associated Colwellia species.</title>
        <authorList>
            <person name="Bowman J.P."/>
        </authorList>
    </citation>
    <scope>NUCLEOTIDE SEQUENCE [LARGE SCALE GENOMIC DNA]</scope>
    <source>
        <strain evidence="8 9">ACAM 459</strain>
    </source>
</reference>
<comment type="similarity">
    <text evidence="2">Belongs to the outer membrane factor (OMF) (TC 1.B.17) family.</text>
</comment>
<comment type="caution">
    <text evidence="8">The sequence shown here is derived from an EMBL/GenBank/DDBJ whole genome shotgun (WGS) entry which is preliminary data.</text>
</comment>
<evidence type="ECO:0000256" key="1">
    <source>
        <dbReference type="ARBA" id="ARBA00004442"/>
    </source>
</evidence>
<evidence type="ECO:0000256" key="6">
    <source>
        <dbReference type="ARBA" id="ARBA00023136"/>
    </source>
</evidence>
<dbReference type="InterPro" id="IPR003423">
    <property type="entry name" value="OMP_efflux"/>
</dbReference>
<dbReference type="GO" id="GO:0015288">
    <property type="term" value="F:porin activity"/>
    <property type="evidence" value="ECO:0007669"/>
    <property type="project" value="TreeGrafter"/>
</dbReference>
<evidence type="ECO:0000313" key="9">
    <source>
        <dbReference type="Proteomes" id="UP000321822"/>
    </source>
</evidence>
<dbReference type="Pfam" id="PF02321">
    <property type="entry name" value="OEP"/>
    <property type="match status" value="2"/>
</dbReference>
<dbReference type="GO" id="GO:1990281">
    <property type="term" value="C:efflux pump complex"/>
    <property type="evidence" value="ECO:0007669"/>
    <property type="project" value="TreeGrafter"/>
</dbReference>
<dbReference type="Proteomes" id="UP000321822">
    <property type="component" value="Unassembled WGS sequence"/>
</dbReference>
<dbReference type="SUPFAM" id="SSF56954">
    <property type="entry name" value="Outer membrane efflux proteins (OEP)"/>
    <property type="match status" value="1"/>
</dbReference>
<evidence type="ECO:0000256" key="7">
    <source>
        <dbReference type="ARBA" id="ARBA00023237"/>
    </source>
</evidence>
<keyword evidence="6" id="KW-0472">Membrane</keyword>
<evidence type="ECO:0000256" key="5">
    <source>
        <dbReference type="ARBA" id="ARBA00022692"/>
    </source>
</evidence>
<dbReference type="OrthoDB" id="5780445at2"/>
<sequence>MKQNLVLLTVLIIIINLSSMPVLAQNFTFSQAWKTVLQESDALAAEKQNIERSQYLQDAASDLLLPSISLGANYTRLDHAVRVKPSEVIASMPIDSINEAFGITTNNLDSFFTSTLSERDIFTSSIRALWPVYTGGRVSAVQGIAKAQNDEASHLLTMKQLEKFEDLVKYYFAVVLSEQVLKTRIEVEQGLKTHYENALKLEEQGQINKLERLQAQVSLDKSQVERKKSLRDSEIAQIALARLLKTREKVTPTTTLFINKSLPKMSNYLDKSLADFPALKMLDAKQKQASGLIEIEKGKYYPEVYLYGNYNLYEEDNLASQIAPDWEIGVGVKIPILDTSGRSGKMKAAHSSVMQIKYLKAQAVQDLSVLVEKSYREANQSLEEYQGLASSLALANENLRLRNKAFKQGVSTSVDVVDAQLFVASIRTQRFVAAYQYMISLSKLLALSVDTHSFKHYQSYQGIEVK</sequence>
<accession>A0A5C6QTZ9</accession>
<dbReference type="RefSeq" id="WP_146782959.1">
    <property type="nucleotide sequence ID" value="NZ_VOLT01000001.1"/>
</dbReference>
<dbReference type="PANTHER" id="PTHR30026:SF5">
    <property type="entry name" value="ABC-TYPE EFFLUX SYSTEM SECRETIN COMPONENT"/>
    <property type="match status" value="1"/>
</dbReference>
<evidence type="ECO:0000313" key="8">
    <source>
        <dbReference type="EMBL" id="TWX72081.1"/>
    </source>
</evidence>
<evidence type="ECO:0000256" key="3">
    <source>
        <dbReference type="ARBA" id="ARBA00022448"/>
    </source>
</evidence>
<dbReference type="GO" id="GO:0015562">
    <property type="term" value="F:efflux transmembrane transporter activity"/>
    <property type="evidence" value="ECO:0007669"/>
    <property type="project" value="InterPro"/>
</dbReference>
<dbReference type="InterPro" id="IPR051906">
    <property type="entry name" value="TolC-like"/>
</dbReference>
<dbReference type="GO" id="GO:0009279">
    <property type="term" value="C:cell outer membrane"/>
    <property type="evidence" value="ECO:0007669"/>
    <property type="project" value="UniProtKB-SubCell"/>
</dbReference>
<protein>
    <submittedName>
        <fullName evidence="8">TolC family protein</fullName>
    </submittedName>
</protein>
<keyword evidence="7" id="KW-0998">Cell outer membrane</keyword>
<comment type="subcellular location">
    <subcellularLocation>
        <location evidence="1">Cell outer membrane</location>
    </subcellularLocation>
</comment>
<dbReference type="AlphaFoldDB" id="A0A5C6QTZ9"/>
<gene>
    <name evidence="8" type="ORF">ESZ36_02295</name>
</gene>
<evidence type="ECO:0000256" key="2">
    <source>
        <dbReference type="ARBA" id="ARBA00007613"/>
    </source>
</evidence>
<evidence type="ECO:0000256" key="4">
    <source>
        <dbReference type="ARBA" id="ARBA00022452"/>
    </source>
</evidence>
<organism evidence="8 9">
    <name type="scientific">Colwellia demingiae</name>
    <dbReference type="NCBI Taxonomy" id="89401"/>
    <lineage>
        <taxon>Bacteria</taxon>
        <taxon>Pseudomonadati</taxon>
        <taxon>Pseudomonadota</taxon>
        <taxon>Gammaproteobacteria</taxon>
        <taxon>Alteromonadales</taxon>
        <taxon>Colwelliaceae</taxon>
        <taxon>Colwellia</taxon>
    </lineage>
</organism>
<dbReference type="EMBL" id="VOLT01000001">
    <property type="protein sequence ID" value="TWX72081.1"/>
    <property type="molecule type" value="Genomic_DNA"/>
</dbReference>